<dbReference type="AlphaFoldDB" id="A0A4Y1Z7D5"/>
<protein>
    <submittedName>
        <fullName evidence="1">Uncharacterized protein</fullName>
    </submittedName>
</protein>
<sequence length="38" mass="4488">MQCSRKPDKPFTNKKTKGKAGKFRLVLIRARLFSMLKY</sequence>
<gene>
    <name evidence="1" type="ORF">NBRC111894_493</name>
</gene>
<comment type="caution">
    <text evidence="1">The sequence shown here is derived from an EMBL/GenBank/DDBJ whole genome shotgun (WGS) entry which is preliminary data.</text>
</comment>
<organism evidence="1 2">
    <name type="scientific">Sporolactobacillus inulinus</name>
    <dbReference type="NCBI Taxonomy" id="2078"/>
    <lineage>
        <taxon>Bacteria</taxon>
        <taxon>Bacillati</taxon>
        <taxon>Bacillota</taxon>
        <taxon>Bacilli</taxon>
        <taxon>Bacillales</taxon>
        <taxon>Sporolactobacillaceae</taxon>
        <taxon>Sporolactobacillus</taxon>
    </lineage>
</organism>
<name>A0A4Y1Z7D5_9BACL</name>
<evidence type="ECO:0000313" key="2">
    <source>
        <dbReference type="Proteomes" id="UP000319716"/>
    </source>
</evidence>
<proteinExistence type="predicted"/>
<accession>A0A4Y1Z7D5</accession>
<reference evidence="1 2" key="1">
    <citation type="submission" date="2017-11" db="EMBL/GenBank/DDBJ databases">
        <title>Draft Genome Sequence of Sporolactobacillus inulinus NBRC 111894 Isolated from Koso, a Japanese Sugar-Vegetable Fermented Beverage.</title>
        <authorList>
            <person name="Chiou T.Y."/>
            <person name="Oshima K."/>
            <person name="Suda W."/>
            <person name="Hattori M."/>
            <person name="Takahashi T."/>
        </authorList>
    </citation>
    <scope>NUCLEOTIDE SEQUENCE [LARGE SCALE GENOMIC DNA]</scope>
    <source>
        <strain evidence="1 2">NBRC111894</strain>
    </source>
</reference>
<dbReference type="Proteomes" id="UP000319716">
    <property type="component" value="Unassembled WGS sequence"/>
</dbReference>
<evidence type="ECO:0000313" key="1">
    <source>
        <dbReference type="EMBL" id="GAY74939.1"/>
    </source>
</evidence>
<dbReference type="EMBL" id="BEXB01000002">
    <property type="protein sequence ID" value="GAY74939.1"/>
    <property type="molecule type" value="Genomic_DNA"/>
</dbReference>